<dbReference type="AlphaFoldDB" id="A0A3R9F260"/>
<evidence type="ECO:0000313" key="3">
    <source>
        <dbReference type="Proteomes" id="UP000275331"/>
    </source>
</evidence>
<proteinExistence type="predicted"/>
<dbReference type="OrthoDB" id="8177309at2"/>
<accession>A0A3R9F260</accession>
<gene>
    <name evidence="2" type="ORF">EGT71_10370</name>
    <name evidence="1" type="ORF">R4P48_19085</name>
</gene>
<evidence type="ECO:0000313" key="2">
    <source>
        <dbReference type="EMBL" id="RSE26806.1"/>
    </source>
</evidence>
<keyword evidence="4" id="KW-1185">Reference proteome</keyword>
<evidence type="ECO:0000313" key="4">
    <source>
        <dbReference type="Proteomes" id="UP001187066"/>
    </source>
</evidence>
<evidence type="ECO:0000313" key="1">
    <source>
        <dbReference type="EMBL" id="MDV7024770.1"/>
    </source>
</evidence>
<reference evidence="2 3" key="1">
    <citation type="submission" date="2018-10" db="EMBL/GenBank/DDBJ databases">
        <title>Transmission dynamics of multidrug resistant bacteria on intensive care unit surfaces.</title>
        <authorList>
            <person name="D'Souza A.W."/>
            <person name="Potter R.F."/>
            <person name="Wallace M."/>
            <person name="Shupe A."/>
            <person name="Patel S."/>
            <person name="Sun S."/>
            <person name="Gul D."/>
            <person name="Kwon J.H."/>
            <person name="Andleeb S."/>
            <person name="Burnham C.-A.D."/>
            <person name="Dantas G."/>
        </authorList>
    </citation>
    <scope>NUCLEOTIDE SEQUENCE [LARGE SCALE GENOMIC DNA]</scope>
    <source>
        <strain evidence="2 3">AS_373</strain>
    </source>
</reference>
<protein>
    <submittedName>
        <fullName evidence="2">Uncharacterized protein</fullName>
    </submittedName>
</protein>
<dbReference type="EMBL" id="JAWLOF010000017">
    <property type="protein sequence ID" value="MDV7024770.1"/>
    <property type="molecule type" value="Genomic_DNA"/>
</dbReference>
<comment type="caution">
    <text evidence="2">The sequence shown here is derived from an EMBL/GenBank/DDBJ whole genome shotgun (WGS) entry which is preliminary data.</text>
</comment>
<sequence>MAIYHLSTRIHSNVALDVLLYDLCIYRMDSNRSKYILVDVKQQSFQGNYETQSHTTSNINDSLSTVYIMEITLYQKTMLHIHCVTPIPFTKMYTLGEFSSGKAWSPVKRENPCYFVSHGTFQPEGKEDNTVHVKISRPERPFIAREYPIGNPRDPFDKNIIERQIDERFNGFDFPNQIAASVCGPAAFFYCLQKDRPDVYAQGALELWRYGKTKIGDLIISPGDGCRHPTGIFYFDDGRPKIAGTDWMTLAGLRDSENAVLNFDALDSPVAGITMWQTLTEWFEKAGYEIVFSNVGITQAGVQGIRDLNQYIEQGYKVVTLINDGLLVNSTNKTTLPTHWVVWNGSVTQDSNGYISLELFSWGKERNWIKPKKDLQFFINRFFGGMVFKPLK</sequence>
<dbReference type="Proteomes" id="UP001187066">
    <property type="component" value="Unassembled WGS sequence"/>
</dbReference>
<reference evidence="1 4" key="2">
    <citation type="submission" date="2023-10" db="EMBL/GenBank/DDBJ databases">
        <authorList>
            <person name="Dale J."/>
        </authorList>
    </citation>
    <scope>NUCLEOTIDE SEQUENCE [LARGE SCALE GENOMIC DNA]</scope>
    <source>
        <strain evidence="1 4">2023EL-00970</strain>
    </source>
</reference>
<dbReference type="Proteomes" id="UP000275331">
    <property type="component" value="Unassembled WGS sequence"/>
</dbReference>
<name>A0A3R9F260_9ENTR</name>
<dbReference type="RefSeq" id="WP_125293300.1">
    <property type="nucleotide sequence ID" value="NZ_DAMBXK010000013.1"/>
</dbReference>
<dbReference type="EMBL" id="RHXB01000005">
    <property type="protein sequence ID" value="RSE26806.1"/>
    <property type="molecule type" value="Genomic_DNA"/>
</dbReference>
<organism evidence="2 3">
    <name type="scientific">Atlantibacter subterraneus</name>
    <dbReference type="NCBI Taxonomy" id="255519"/>
    <lineage>
        <taxon>Bacteria</taxon>
        <taxon>Pseudomonadati</taxon>
        <taxon>Pseudomonadota</taxon>
        <taxon>Gammaproteobacteria</taxon>
        <taxon>Enterobacterales</taxon>
        <taxon>Enterobacteriaceae</taxon>
        <taxon>Atlantibacter</taxon>
    </lineage>
</organism>